<protein>
    <submittedName>
        <fullName evidence="3">(diamondback moth) hypothetical protein</fullName>
    </submittedName>
</protein>
<organism evidence="3 4">
    <name type="scientific">Plutella xylostella</name>
    <name type="common">Diamondback moth</name>
    <name type="synonym">Plutella maculipennis</name>
    <dbReference type="NCBI Taxonomy" id="51655"/>
    <lineage>
        <taxon>Eukaryota</taxon>
        <taxon>Metazoa</taxon>
        <taxon>Ecdysozoa</taxon>
        <taxon>Arthropoda</taxon>
        <taxon>Hexapoda</taxon>
        <taxon>Insecta</taxon>
        <taxon>Pterygota</taxon>
        <taxon>Neoptera</taxon>
        <taxon>Endopterygota</taxon>
        <taxon>Lepidoptera</taxon>
        <taxon>Glossata</taxon>
        <taxon>Ditrysia</taxon>
        <taxon>Yponomeutoidea</taxon>
        <taxon>Plutellidae</taxon>
        <taxon>Plutella</taxon>
    </lineage>
</organism>
<dbReference type="PANTHER" id="PTHR33066:SF2">
    <property type="entry name" value="FILAGGRIN-2-LIKE"/>
    <property type="match status" value="1"/>
</dbReference>
<feature type="region of interest" description="Disordered" evidence="2">
    <location>
        <begin position="342"/>
        <end position="413"/>
    </location>
</feature>
<dbReference type="InterPro" id="IPR010998">
    <property type="entry name" value="Integrase_recombinase_N"/>
</dbReference>
<keyword evidence="1" id="KW-0238">DNA-binding</keyword>
<comment type="caution">
    <text evidence="3">The sequence shown here is derived from an EMBL/GenBank/DDBJ whole genome shotgun (WGS) entry which is preliminary data.</text>
</comment>
<dbReference type="EMBL" id="CAJHNJ030000453">
    <property type="protein sequence ID" value="CAG9137918.1"/>
    <property type="molecule type" value="Genomic_DNA"/>
</dbReference>
<dbReference type="PANTHER" id="PTHR33066">
    <property type="entry name" value="INTEGRASE_SAM-LIKE_N DOMAIN-CONTAINING PROTEIN"/>
    <property type="match status" value="1"/>
</dbReference>
<accession>A0A8S4GGF6</accession>
<evidence type="ECO:0000256" key="1">
    <source>
        <dbReference type="ARBA" id="ARBA00023125"/>
    </source>
</evidence>
<evidence type="ECO:0000256" key="2">
    <source>
        <dbReference type="SAM" id="MobiDB-lite"/>
    </source>
</evidence>
<evidence type="ECO:0000313" key="3">
    <source>
        <dbReference type="EMBL" id="CAG9137918.1"/>
    </source>
</evidence>
<evidence type="ECO:0000313" key="4">
    <source>
        <dbReference type="Proteomes" id="UP000653454"/>
    </source>
</evidence>
<gene>
    <name evidence="3" type="ORF">PLXY2_LOCUS16171</name>
</gene>
<proteinExistence type="predicted"/>
<dbReference type="Proteomes" id="UP000653454">
    <property type="component" value="Unassembled WGS sequence"/>
</dbReference>
<dbReference type="AlphaFoldDB" id="A0A8S4GGF6"/>
<keyword evidence="4" id="KW-1185">Reference proteome</keyword>
<feature type="region of interest" description="Disordered" evidence="2">
    <location>
        <begin position="661"/>
        <end position="692"/>
    </location>
</feature>
<dbReference type="SUPFAM" id="SSF47823">
    <property type="entry name" value="lambda integrase-like, N-terminal domain"/>
    <property type="match status" value="1"/>
</dbReference>
<sequence>MVEDEKKCEFKDSMSKSLRIELLRDLPTPSDLRNFQTIKWNQDSDLVSSTDVKDKLESIFLKGDFFKVTTDALQMVCGHRADIVQQRRDAILKHVKDPLLRKQAQVAIIGAPRRGLLIHMRCLRKAITQKIVCLRKEIHTTHLRKVYNVTVLRKDQTAVVIKGAQTMATCPFGEEVVTKTEERIPEQQPSGRRPPPIERELKMIRGEDSDWTEFRAGQLENFIHQWKSLNAPNYILKMIQGYQIPFVWKPPLLMPNLALQEPSKYYIPQSPEMNKQGRETDCLPGRLLSGTPKQANPSKSREHSVTVARKTRLADQLPEVNYNATETPRVSRDFMGRLAKRKVPTHKEGYKNCGDGQHNVAPRSIKPKEPRSVGRHAKFRQLRDPKRPSKLSFTPKDAELGTSKESDFPFLPSKRGHSGATIVVEQCPSIFINTNANTDSLPYDRCFGCSVGRETEQHQPVGSVGKIRKFTTRKSERAPDSSESIGTESSARASTFVVAVAKRQLDRCSLLEKRRRYSLSDSYGLNIPNLSITRPISDPSQDLLPARNIQLRSGSLIKIKRDASVASSTAGNRGNILQMGETSDRPICISRSPCSSHLCIAGSDGQRSAISRCSQPSLELSTRLGVSSSMSGSEGISTHEYGERNLSSRCASLGARILASRSEEESSVTSPHDLEPSRSPQRHSNFAAASERTRYDSRGMEMWGWSRNLTEWSDEQKNLLKSGWRDSTLKTYKSAWGRWCNWIKDNGADMNCPTGSDLARYLSDLYQKEELAYKTILLHKSVVSTMCNTESSGSLSNHSLVKQVLKAISLKKPKLTKPPIWDLKQLTTYLSTVQVNKDSLYEVSRHTAALLLLCS</sequence>
<feature type="compositionally biased region" description="Basic and acidic residues" evidence="2">
    <location>
        <begin position="396"/>
        <end position="407"/>
    </location>
</feature>
<reference evidence="3" key="1">
    <citation type="submission" date="2020-11" db="EMBL/GenBank/DDBJ databases">
        <authorList>
            <person name="Whiteford S."/>
        </authorList>
    </citation>
    <scope>NUCLEOTIDE SEQUENCE</scope>
</reference>
<dbReference type="Gene3D" id="1.10.150.130">
    <property type="match status" value="1"/>
</dbReference>
<name>A0A8S4GGF6_PLUXY</name>
<dbReference type="GO" id="GO:0003677">
    <property type="term" value="F:DNA binding"/>
    <property type="evidence" value="ECO:0007669"/>
    <property type="project" value="UniProtKB-KW"/>
</dbReference>
<feature type="region of interest" description="Disordered" evidence="2">
    <location>
        <begin position="286"/>
        <end position="306"/>
    </location>
</feature>